<dbReference type="Pfam" id="PF00581">
    <property type="entry name" value="Rhodanese"/>
    <property type="match status" value="1"/>
</dbReference>
<comment type="caution">
    <text evidence="2">The sequence shown here is derived from an EMBL/GenBank/DDBJ whole genome shotgun (WGS) entry which is preliminary data.</text>
</comment>
<sequence>MKKVINLFLVLALYSVSTSCLETNSSNVKLITADEMQSILEQEDVQLIDVRTEEEFEAFHIVDAQNIDIDSPTFDDDISNLDKEKPVIVYCKGGVRSAKCAKKMEDAGFKKIYDLEGGLSRWKHSDKLELEVKS</sequence>
<accession>A0ABS7XTT4</accession>
<organism evidence="2 3">
    <name type="scientific">Winogradskyella alexanderae</name>
    <dbReference type="NCBI Taxonomy" id="2877123"/>
    <lineage>
        <taxon>Bacteria</taxon>
        <taxon>Pseudomonadati</taxon>
        <taxon>Bacteroidota</taxon>
        <taxon>Flavobacteriia</taxon>
        <taxon>Flavobacteriales</taxon>
        <taxon>Flavobacteriaceae</taxon>
        <taxon>Winogradskyella</taxon>
    </lineage>
</organism>
<evidence type="ECO:0000313" key="3">
    <source>
        <dbReference type="Proteomes" id="UP001198901"/>
    </source>
</evidence>
<dbReference type="PANTHER" id="PTHR43031:SF1">
    <property type="entry name" value="PYRIDINE NUCLEOTIDE-DISULPHIDE OXIDOREDUCTASE"/>
    <property type="match status" value="1"/>
</dbReference>
<name>A0ABS7XTT4_9FLAO</name>
<gene>
    <name evidence="2" type="ORF">LBU54_09855</name>
</gene>
<dbReference type="InterPro" id="IPR036873">
    <property type="entry name" value="Rhodanese-like_dom_sf"/>
</dbReference>
<evidence type="ECO:0000313" key="2">
    <source>
        <dbReference type="EMBL" id="MCA0132884.1"/>
    </source>
</evidence>
<dbReference type="InterPro" id="IPR001763">
    <property type="entry name" value="Rhodanese-like_dom"/>
</dbReference>
<protein>
    <submittedName>
        <fullName evidence="2">Rhodanese-like domain-containing protein</fullName>
    </submittedName>
</protein>
<feature type="domain" description="Rhodanese" evidence="1">
    <location>
        <begin position="41"/>
        <end position="131"/>
    </location>
</feature>
<dbReference type="Proteomes" id="UP001198901">
    <property type="component" value="Unassembled WGS sequence"/>
</dbReference>
<dbReference type="PANTHER" id="PTHR43031">
    <property type="entry name" value="FAD-DEPENDENT OXIDOREDUCTASE"/>
    <property type="match status" value="1"/>
</dbReference>
<dbReference type="EMBL" id="JAIUJR010000006">
    <property type="protein sequence ID" value="MCA0132884.1"/>
    <property type="molecule type" value="Genomic_DNA"/>
</dbReference>
<dbReference type="Gene3D" id="3.40.250.10">
    <property type="entry name" value="Rhodanese-like domain"/>
    <property type="match status" value="1"/>
</dbReference>
<reference evidence="3" key="1">
    <citation type="submission" date="2023-07" db="EMBL/GenBank/DDBJ databases">
        <authorList>
            <person name="Yue Y."/>
        </authorList>
    </citation>
    <scope>NUCLEOTIDE SEQUENCE [LARGE SCALE GENOMIC DNA]</scope>
    <source>
        <strain evidence="3">D23</strain>
    </source>
</reference>
<keyword evidence="3" id="KW-1185">Reference proteome</keyword>
<dbReference type="SMART" id="SM00450">
    <property type="entry name" value="RHOD"/>
    <property type="match status" value="1"/>
</dbReference>
<dbReference type="RefSeq" id="WP_224528834.1">
    <property type="nucleotide sequence ID" value="NZ_JAIUJR010000006.1"/>
</dbReference>
<dbReference type="InterPro" id="IPR050229">
    <property type="entry name" value="GlpE_sulfurtransferase"/>
</dbReference>
<dbReference type="PROSITE" id="PS51257">
    <property type="entry name" value="PROKAR_LIPOPROTEIN"/>
    <property type="match status" value="1"/>
</dbReference>
<evidence type="ECO:0000259" key="1">
    <source>
        <dbReference type="PROSITE" id="PS50206"/>
    </source>
</evidence>
<dbReference type="PROSITE" id="PS50206">
    <property type="entry name" value="RHODANESE_3"/>
    <property type="match status" value="1"/>
</dbReference>
<proteinExistence type="predicted"/>
<dbReference type="SUPFAM" id="SSF52821">
    <property type="entry name" value="Rhodanese/Cell cycle control phosphatase"/>
    <property type="match status" value="1"/>
</dbReference>
<dbReference type="CDD" id="cd00158">
    <property type="entry name" value="RHOD"/>
    <property type="match status" value="1"/>
</dbReference>